<dbReference type="SUPFAM" id="SSF55729">
    <property type="entry name" value="Acyl-CoA N-acyltransferases (Nat)"/>
    <property type="match status" value="1"/>
</dbReference>
<evidence type="ECO:0000259" key="1">
    <source>
        <dbReference type="PROSITE" id="PS51186"/>
    </source>
</evidence>
<dbReference type="InterPro" id="IPR000182">
    <property type="entry name" value="GNAT_dom"/>
</dbReference>
<reference evidence="2" key="1">
    <citation type="journal article" date="2018" name="Genome Biol. Evol.">
        <title>Genomics and development of Lentinus tigrinus, a white-rot wood-decaying mushroom with dimorphic fruiting bodies.</title>
        <authorList>
            <person name="Wu B."/>
            <person name="Xu Z."/>
            <person name="Knudson A."/>
            <person name="Carlson A."/>
            <person name="Chen N."/>
            <person name="Kovaka S."/>
            <person name="LaButti K."/>
            <person name="Lipzen A."/>
            <person name="Pennachio C."/>
            <person name="Riley R."/>
            <person name="Schakwitz W."/>
            <person name="Umezawa K."/>
            <person name="Ohm R.A."/>
            <person name="Grigoriev I.V."/>
            <person name="Nagy L.G."/>
            <person name="Gibbons J."/>
            <person name="Hibbett D."/>
        </authorList>
    </citation>
    <scope>NUCLEOTIDE SEQUENCE [LARGE SCALE GENOMIC DNA]</scope>
    <source>
        <strain evidence="2">ALCF2SS1-6</strain>
    </source>
</reference>
<evidence type="ECO:0000313" key="3">
    <source>
        <dbReference type="Proteomes" id="UP000313359"/>
    </source>
</evidence>
<accession>A0A5C2SEC4</accession>
<dbReference type="InterPro" id="IPR016181">
    <property type="entry name" value="Acyl_CoA_acyltransferase"/>
</dbReference>
<dbReference type="Proteomes" id="UP000313359">
    <property type="component" value="Unassembled WGS sequence"/>
</dbReference>
<feature type="domain" description="N-acetyltransferase" evidence="1">
    <location>
        <begin position="94"/>
        <end position="240"/>
    </location>
</feature>
<dbReference type="PANTHER" id="PTHR42791:SF1">
    <property type="entry name" value="N-ACETYLTRANSFERASE DOMAIN-CONTAINING PROTEIN"/>
    <property type="match status" value="1"/>
</dbReference>
<dbReference type="AlphaFoldDB" id="A0A5C2SEC4"/>
<dbReference type="PROSITE" id="PS51186">
    <property type="entry name" value="GNAT"/>
    <property type="match status" value="1"/>
</dbReference>
<organism evidence="2 3">
    <name type="scientific">Lentinus tigrinus ALCF2SS1-6</name>
    <dbReference type="NCBI Taxonomy" id="1328759"/>
    <lineage>
        <taxon>Eukaryota</taxon>
        <taxon>Fungi</taxon>
        <taxon>Dikarya</taxon>
        <taxon>Basidiomycota</taxon>
        <taxon>Agaricomycotina</taxon>
        <taxon>Agaricomycetes</taxon>
        <taxon>Polyporales</taxon>
        <taxon>Polyporaceae</taxon>
        <taxon>Lentinus</taxon>
    </lineage>
</organism>
<dbReference type="GO" id="GO:0016747">
    <property type="term" value="F:acyltransferase activity, transferring groups other than amino-acyl groups"/>
    <property type="evidence" value="ECO:0007669"/>
    <property type="project" value="InterPro"/>
</dbReference>
<dbReference type="EMBL" id="ML122260">
    <property type="protein sequence ID" value="RPD62163.1"/>
    <property type="molecule type" value="Genomic_DNA"/>
</dbReference>
<name>A0A5C2SEC4_9APHY</name>
<dbReference type="OrthoDB" id="2744543at2759"/>
<dbReference type="PANTHER" id="PTHR42791">
    <property type="entry name" value="GNAT FAMILY ACETYLTRANSFERASE"/>
    <property type="match status" value="1"/>
</dbReference>
<dbReference type="Gene3D" id="3.40.630.30">
    <property type="match status" value="1"/>
</dbReference>
<sequence>MICITGTSEAMVRIRKERKTRRLFARRRPMYTPEDPTVKPLRYHDLPRAVRAAQDAFRYNSFNRYMEDADPTPYRELRGTVSFTVGFAEAIRSGRILAIDHGDAILYFGVPGNNDTGPISKIINPILNSADPPELHKRKLEFRTRITALIRLVLGPGINEMLEIQVLATSPSKQGRGYGTALVNIVNDMADAQGRKTFVITGDAQGFYETVGYRLVGEDWLGIDNPSWDGPPVPIRVMLREPRPSLRYSDIGRSSSWSV</sequence>
<keyword evidence="3" id="KW-1185">Reference proteome</keyword>
<dbReference type="CDD" id="cd04301">
    <property type="entry name" value="NAT_SF"/>
    <property type="match status" value="1"/>
</dbReference>
<dbReference type="InterPro" id="IPR052523">
    <property type="entry name" value="Trichothecene_AcTrans"/>
</dbReference>
<protein>
    <recommendedName>
        <fullName evidence="1">N-acetyltransferase domain-containing protein</fullName>
    </recommendedName>
</protein>
<proteinExistence type="predicted"/>
<dbReference type="STRING" id="1328759.A0A5C2SEC4"/>
<evidence type="ECO:0000313" key="2">
    <source>
        <dbReference type="EMBL" id="RPD62163.1"/>
    </source>
</evidence>
<gene>
    <name evidence="2" type="ORF">L227DRAFT_51552</name>
</gene>
<dbReference type="Pfam" id="PF13508">
    <property type="entry name" value="Acetyltransf_7"/>
    <property type="match status" value="1"/>
</dbReference>